<organism evidence="3 4">
    <name type="scientific">Rhodoplanes elegans</name>
    <dbReference type="NCBI Taxonomy" id="29408"/>
    <lineage>
        <taxon>Bacteria</taxon>
        <taxon>Pseudomonadati</taxon>
        <taxon>Pseudomonadota</taxon>
        <taxon>Alphaproteobacteria</taxon>
        <taxon>Hyphomicrobiales</taxon>
        <taxon>Nitrobacteraceae</taxon>
        <taxon>Rhodoplanes</taxon>
    </lineage>
</organism>
<dbReference type="InterPro" id="IPR000868">
    <property type="entry name" value="Isochorismatase-like_dom"/>
</dbReference>
<feature type="domain" description="Isochorismatase-like" evidence="2">
    <location>
        <begin position="32"/>
        <end position="219"/>
    </location>
</feature>
<comment type="caution">
    <text evidence="3">The sequence shown here is derived from an EMBL/GenBank/DDBJ whole genome shotgun (WGS) entry which is preliminary data.</text>
</comment>
<dbReference type="EMBL" id="NPEU01000256">
    <property type="protein sequence ID" value="RAI35523.1"/>
    <property type="molecule type" value="Genomic_DNA"/>
</dbReference>
<dbReference type="Proteomes" id="UP000248863">
    <property type="component" value="Unassembled WGS sequence"/>
</dbReference>
<dbReference type="PANTHER" id="PTHR43540">
    <property type="entry name" value="PEROXYUREIDOACRYLATE/UREIDOACRYLATE AMIDOHYDROLASE-RELATED"/>
    <property type="match status" value="1"/>
</dbReference>
<dbReference type="AlphaFoldDB" id="A0A327KCZ8"/>
<evidence type="ECO:0000313" key="4">
    <source>
        <dbReference type="Proteomes" id="UP000248863"/>
    </source>
</evidence>
<dbReference type="CDD" id="cd00431">
    <property type="entry name" value="cysteine_hydrolases"/>
    <property type="match status" value="1"/>
</dbReference>
<gene>
    <name evidence="3" type="ORF">CH338_19115</name>
</gene>
<dbReference type="Gene3D" id="3.40.50.850">
    <property type="entry name" value="Isochorismatase-like"/>
    <property type="match status" value="1"/>
</dbReference>
<dbReference type="InterPro" id="IPR050272">
    <property type="entry name" value="Isochorismatase-like_hydrls"/>
</dbReference>
<dbReference type="SUPFAM" id="SSF52499">
    <property type="entry name" value="Isochorismatase-like hydrolases"/>
    <property type="match status" value="1"/>
</dbReference>
<evidence type="ECO:0000259" key="2">
    <source>
        <dbReference type="Pfam" id="PF00857"/>
    </source>
</evidence>
<reference evidence="3 4" key="1">
    <citation type="submission" date="2017-07" db="EMBL/GenBank/DDBJ databases">
        <title>Draft Genome Sequences of Select Purple Nonsulfur Bacteria.</title>
        <authorList>
            <person name="Lasarre B."/>
            <person name="Mckinlay J.B."/>
        </authorList>
    </citation>
    <scope>NUCLEOTIDE SEQUENCE [LARGE SCALE GENOMIC DNA]</scope>
    <source>
        <strain evidence="3 4">DSM 11907</strain>
    </source>
</reference>
<dbReference type="OrthoDB" id="9807387at2"/>
<keyword evidence="4" id="KW-1185">Reference proteome</keyword>
<dbReference type="RefSeq" id="WP_111358713.1">
    <property type="nucleotide sequence ID" value="NZ_NHSK01000230.1"/>
</dbReference>
<evidence type="ECO:0000256" key="1">
    <source>
        <dbReference type="ARBA" id="ARBA00022801"/>
    </source>
</evidence>
<protein>
    <submittedName>
        <fullName evidence="3">Hydrolase</fullName>
    </submittedName>
</protein>
<dbReference type="GO" id="GO:0016787">
    <property type="term" value="F:hydrolase activity"/>
    <property type="evidence" value="ECO:0007669"/>
    <property type="project" value="UniProtKB-KW"/>
</dbReference>
<evidence type="ECO:0000313" key="3">
    <source>
        <dbReference type="EMBL" id="RAI35523.1"/>
    </source>
</evidence>
<dbReference type="PANTHER" id="PTHR43540:SF6">
    <property type="entry name" value="ISOCHORISMATASE-LIKE DOMAIN-CONTAINING PROTEIN"/>
    <property type="match status" value="1"/>
</dbReference>
<dbReference type="InterPro" id="IPR036380">
    <property type="entry name" value="Isochorismatase-like_sf"/>
</dbReference>
<accession>A0A327KCZ8</accession>
<keyword evidence="1 3" id="KW-0378">Hydrolase</keyword>
<proteinExistence type="predicted"/>
<dbReference type="Pfam" id="PF00857">
    <property type="entry name" value="Isochorismatase"/>
    <property type="match status" value="1"/>
</dbReference>
<sequence length="236" mass="25545">MHPFEMPDWAVERVRARQGCALAHRDVAPERTALVVVDMQNHFMAPGAGGETPPARAIVPAVNRLARALRDAGGLVVWIRTLFTEGALHTIPHFHRTLLTPDRFDARAAALAEHAPGSALWSELDVRDGDLVVGKTRYSAFIQGASDLDGILRARRIEAVLVAGTMTNACCESTARDAMMLNYRTTMVHDANASLRDDEHAAALINFYLFFGDVTDVAELEARWAGTATAAATATG</sequence>
<name>A0A327KCZ8_9BRAD</name>